<feature type="transmembrane region" description="Helical" evidence="1">
    <location>
        <begin position="107"/>
        <end position="126"/>
    </location>
</feature>
<organism evidence="2 3">
    <name type="scientific">Sphingomonas naasensis</name>
    <dbReference type="NCBI Taxonomy" id="1344951"/>
    <lineage>
        <taxon>Bacteria</taxon>
        <taxon>Pseudomonadati</taxon>
        <taxon>Pseudomonadota</taxon>
        <taxon>Alphaproteobacteria</taxon>
        <taxon>Sphingomonadales</taxon>
        <taxon>Sphingomonadaceae</taxon>
        <taxon>Sphingomonas</taxon>
    </lineage>
</organism>
<comment type="caution">
    <text evidence="2">The sequence shown here is derived from an EMBL/GenBank/DDBJ whole genome shotgun (WGS) entry which is preliminary data.</text>
</comment>
<dbReference type="Proteomes" id="UP000309848">
    <property type="component" value="Unassembled WGS sequence"/>
</dbReference>
<dbReference type="EMBL" id="SRXU01000013">
    <property type="protein sequence ID" value="TGX37299.1"/>
    <property type="molecule type" value="Genomic_DNA"/>
</dbReference>
<proteinExistence type="predicted"/>
<evidence type="ECO:0000313" key="2">
    <source>
        <dbReference type="EMBL" id="TGX37299.1"/>
    </source>
</evidence>
<keyword evidence="3" id="KW-1185">Reference proteome</keyword>
<keyword evidence="1" id="KW-1133">Transmembrane helix</keyword>
<evidence type="ECO:0000256" key="1">
    <source>
        <dbReference type="SAM" id="Phobius"/>
    </source>
</evidence>
<protein>
    <submittedName>
        <fullName evidence="2">Uncharacterized protein</fullName>
    </submittedName>
</protein>
<evidence type="ECO:0000313" key="3">
    <source>
        <dbReference type="Proteomes" id="UP000309848"/>
    </source>
</evidence>
<dbReference type="AlphaFoldDB" id="A0A4S1W3X0"/>
<name>A0A4S1W3X0_9SPHN</name>
<keyword evidence="1" id="KW-0812">Transmembrane</keyword>
<gene>
    <name evidence="2" type="ORF">E5A74_20365</name>
</gene>
<sequence>MATSIEGLKAAADIAKQIITLSTGSVAFTITFLDKFQIRGKDQFATIPVALYVAWVLFGVTILFALLHLMGITGSLESIDRKANGWSLTPHQTMAADGGTDHLRWPGILMLAFFLFAVIAMIVSGFKLG</sequence>
<accession>A0A4S1W3X0</accession>
<keyword evidence="1" id="KW-0472">Membrane</keyword>
<reference evidence="2 3" key="1">
    <citation type="submission" date="2019-04" db="EMBL/GenBank/DDBJ databases">
        <title>Sphingomonas psychrotolerans sp. nov., isolated from soil in the Tianshan Mountains, Xinjiang, China.</title>
        <authorList>
            <person name="Luo Y."/>
            <person name="Sheng H."/>
        </authorList>
    </citation>
    <scope>NUCLEOTIDE SEQUENCE [LARGE SCALE GENOMIC DNA]</scope>
    <source>
        <strain evidence="2 3">KIS18-15</strain>
    </source>
</reference>
<feature type="transmembrane region" description="Helical" evidence="1">
    <location>
        <begin position="45"/>
        <end position="67"/>
    </location>
</feature>
<dbReference type="RefSeq" id="WP_135987465.1">
    <property type="nucleotide sequence ID" value="NZ_JAASQM010000001.1"/>
</dbReference>